<dbReference type="InterPro" id="IPR056136">
    <property type="entry name" value="DUF7719"/>
</dbReference>
<evidence type="ECO:0000256" key="1">
    <source>
        <dbReference type="SAM" id="MobiDB-lite"/>
    </source>
</evidence>
<feature type="compositionally biased region" description="Acidic residues" evidence="1">
    <location>
        <begin position="56"/>
        <end position="69"/>
    </location>
</feature>
<dbReference type="STRING" id="158607.A0A2P5HUR4"/>
<feature type="transmembrane region" description="Helical" evidence="2">
    <location>
        <begin position="151"/>
        <end position="169"/>
    </location>
</feature>
<organism evidence="4 5">
    <name type="scientific">Diaporthe helianthi</name>
    <dbReference type="NCBI Taxonomy" id="158607"/>
    <lineage>
        <taxon>Eukaryota</taxon>
        <taxon>Fungi</taxon>
        <taxon>Dikarya</taxon>
        <taxon>Ascomycota</taxon>
        <taxon>Pezizomycotina</taxon>
        <taxon>Sordariomycetes</taxon>
        <taxon>Sordariomycetidae</taxon>
        <taxon>Diaporthales</taxon>
        <taxon>Diaporthaceae</taxon>
        <taxon>Diaporthe</taxon>
    </lineage>
</organism>
<evidence type="ECO:0000259" key="3">
    <source>
        <dbReference type="Pfam" id="PF24841"/>
    </source>
</evidence>
<dbReference type="InParanoid" id="A0A2P5HUR4"/>
<feature type="region of interest" description="Disordered" evidence="1">
    <location>
        <begin position="40"/>
        <end position="72"/>
    </location>
</feature>
<dbReference type="PANTHER" id="PTHR37846:SF1">
    <property type="entry name" value="DEACETYLASE-LIKE PROTEIN"/>
    <property type="match status" value="1"/>
</dbReference>
<feature type="domain" description="DUF7719" evidence="3">
    <location>
        <begin position="152"/>
        <end position="219"/>
    </location>
</feature>
<evidence type="ECO:0000313" key="4">
    <source>
        <dbReference type="EMBL" id="POS73984.1"/>
    </source>
</evidence>
<keyword evidence="2" id="KW-0472">Membrane</keyword>
<dbReference type="Proteomes" id="UP000094444">
    <property type="component" value="Unassembled WGS sequence"/>
</dbReference>
<feature type="transmembrane region" description="Helical" evidence="2">
    <location>
        <begin position="189"/>
        <end position="214"/>
    </location>
</feature>
<keyword evidence="2" id="KW-0812">Transmembrane</keyword>
<dbReference type="EMBL" id="MAVT02000701">
    <property type="protein sequence ID" value="POS73984.1"/>
    <property type="molecule type" value="Genomic_DNA"/>
</dbReference>
<keyword evidence="2" id="KW-1133">Transmembrane helix</keyword>
<evidence type="ECO:0000313" key="5">
    <source>
        <dbReference type="Proteomes" id="UP000094444"/>
    </source>
</evidence>
<feature type="region of interest" description="Disordered" evidence="1">
    <location>
        <begin position="1"/>
        <end position="27"/>
    </location>
</feature>
<feature type="compositionally biased region" description="Basic and acidic residues" evidence="1">
    <location>
        <begin position="40"/>
        <end position="52"/>
    </location>
</feature>
<dbReference type="OrthoDB" id="5597489at2759"/>
<dbReference type="Pfam" id="PF24841">
    <property type="entry name" value="DUF7719"/>
    <property type="match status" value="1"/>
</dbReference>
<name>A0A2P5HUR4_DIAHE</name>
<dbReference type="PANTHER" id="PTHR37846">
    <property type="entry name" value="YALI0B21296P"/>
    <property type="match status" value="1"/>
</dbReference>
<comment type="caution">
    <text evidence="4">The sequence shown here is derived from an EMBL/GenBank/DDBJ whole genome shotgun (WGS) entry which is preliminary data.</text>
</comment>
<accession>A0A2P5HUR4</accession>
<evidence type="ECO:0000256" key="2">
    <source>
        <dbReference type="SAM" id="Phobius"/>
    </source>
</evidence>
<proteinExistence type="predicted"/>
<dbReference type="AlphaFoldDB" id="A0A2P5HUR4"/>
<gene>
    <name evidence="4" type="ORF">DHEL01_v207623</name>
</gene>
<sequence>MVRERKEKRAKNIKLKQPDRSGPTDKTLLDIANERNLFKQAAAKERQNKRQNGEAVGEDDDEDDDDNDEGLSPGAERLLETLLYSVSLAMLHLTLDVLVQQQYAMDMEWFKIIQRALQALMAFTALVYALHPHAAATTVIPGLPQRFQNHARQAIFVAIGTAAGCYLIHITNKYSYIAVLKQAPPLGCLWVWSIIELHLVLAVASLAASGLFFWQGGYTAM</sequence>
<protein>
    <recommendedName>
        <fullName evidence="3">DUF7719 domain-containing protein</fullName>
    </recommendedName>
</protein>
<reference evidence="4" key="1">
    <citation type="submission" date="2017-09" db="EMBL/GenBank/DDBJ databases">
        <title>Polyketide synthases of a Diaporthe helianthi virulent isolate.</title>
        <authorList>
            <person name="Baroncelli R."/>
        </authorList>
    </citation>
    <scope>NUCLEOTIDE SEQUENCE [LARGE SCALE GENOMIC DNA]</scope>
    <source>
        <strain evidence="4">7/96</strain>
    </source>
</reference>
<keyword evidence="5" id="KW-1185">Reference proteome</keyword>